<keyword evidence="5" id="KW-0732">Signal</keyword>
<dbReference type="Gene3D" id="3.40.50.2000">
    <property type="entry name" value="Glycogen Phosphorylase B"/>
    <property type="match status" value="1"/>
</dbReference>
<feature type="transmembrane region" description="Helical" evidence="4">
    <location>
        <begin position="477"/>
        <end position="500"/>
    </location>
</feature>
<dbReference type="PANTHER" id="PTHR48043:SF159">
    <property type="entry name" value="EG:EG0003.4 PROTEIN-RELATED"/>
    <property type="match status" value="1"/>
</dbReference>
<dbReference type="InterPro" id="IPR002213">
    <property type="entry name" value="UDP_glucos_trans"/>
</dbReference>
<accession>A0A1L8E197</accession>
<feature type="chain" id="PRO_5012499175" evidence="5">
    <location>
        <begin position="19"/>
        <end position="512"/>
    </location>
</feature>
<dbReference type="CDD" id="cd03784">
    <property type="entry name" value="GT1_Gtf-like"/>
    <property type="match status" value="1"/>
</dbReference>
<name>A0A1L8E197_9DIPT</name>
<dbReference type="GO" id="GO:0008194">
    <property type="term" value="F:UDP-glycosyltransferase activity"/>
    <property type="evidence" value="ECO:0007669"/>
    <property type="project" value="InterPro"/>
</dbReference>
<keyword evidence="4" id="KW-1133">Transmembrane helix</keyword>
<evidence type="ECO:0000256" key="4">
    <source>
        <dbReference type="SAM" id="Phobius"/>
    </source>
</evidence>
<sequence length="512" mass="57832">MFVALIFVAILQFGQIFAANILVLEGLPSPSHHVLFSVVNKALVARGHNVTAISADIDKNPTSNLTYLHLDKVYEILYGGSDVNLVDIGKVNPWATIAVLTYYTLKAFDGILISSGYKKLLDYPDDFKFDLVIYDFIGGPTLLGFHHKFGTPPLIGLTGYNAVSQTSPLLGSPYHPAYVAHHCRLEENKCFLKRVENYLLHWADYLIRKYYFLSKIKAGLSTDFPDLPSLAQLEETAQLALINNHPLFEAAEPKLPGVIGVAGLQIQDPKPLPDDLAKLASERAFVFFSLGTNVQPEMLGEDRLQHIVEAIRELKQFTFFWKVKGKLEMEIPANLVIRSWFPQSDLLAHPNAKLFISHCGLLSTHESTWRGVPMLGVPIFLDQFMNIAQSVKSGMALEYDIRNVSKETFKAAILELITNPVYKKNAMIRSRLFRDQPEKPLDRALWWIEYILRNPDENIFKSEASKINIIQRQDVDVVAFLLSIFLVIVYTFCKLIGAILKKCLKKNKPKKD</sequence>
<dbReference type="Pfam" id="PF00201">
    <property type="entry name" value="UDPGT"/>
    <property type="match status" value="1"/>
</dbReference>
<evidence type="ECO:0000313" key="6">
    <source>
        <dbReference type="EMBL" id="JAV12467.1"/>
    </source>
</evidence>
<evidence type="ECO:0000256" key="1">
    <source>
        <dbReference type="ARBA" id="ARBA00009995"/>
    </source>
</evidence>
<keyword evidence="4" id="KW-0812">Transmembrane</keyword>
<evidence type="ECO:0000256" key="5">
    <source>
        <dbReference type="SAM" id="SignalP"/>
    </source>
</evidence>
<keyword evidence="4" id="KW-0472">Membrane</keyword>
<dbReference type="SUPFAM" id="SSF53756">
    <property type="entry name" value="UDP-Glycosyltransferase/glycogen phosphorylase"/>
    <property type="match status" value="1"/>
</dbReference>
<protein>
    <submittedName>
        <fullName evidence="6">Putative udp-glucoronosyl and udp-glucosyl transferase</fullName>
    </submittedName>
</protein>
<evidence type="ECO:0000256" key="2">
    <source>
        <dbReference type="ARBA" id="ARBA00022676"/>
    </source>
</evidence>
<keyword evidence="2" id="KW-0328">Glycosyltransferase</keyword>
<comment type="similarity">
    <text evidence="1">Belongs to the UDP-glycosyltransferase family.</text>
</comment>
<dbReference type="AlphaFoldDB" id="A0A1L8E197"/>
<reference evidence="6" key="1">
    <citation type="submission" date="2016-12" db="EMBL/GenBank/DDBJ databases">
        <title>An insight into the sialome and mialome of the sand fly, Nyssomyia neivai.</title>
        <authorList>
            <person name="Sebastian V."/>
            <person name="Goulart T.M."/>
            <person name="Oliveira W."/>
            <person name="Calvo E."/>
            <person name="Oliveira L.F."/>
            <person name="Pinto M.C."/>
            <person name="Rosselino A.M."/>
            <person name="Ribeiro J.M."/>
        </authorList>
    </citation>
    <scope>NUCLEOTIDE SEQUENCE</scope>
</reference>
<proteinExistence type="inferred from homology"/>
<dbReference type="FunFam" id="3.40.50.2000:FF:000021">
    <property type="entry name" value="UDP-glucuronosyltransferase"/>
    <property type="match status" value="1"/>
</dbReference>
<organism evidence="6">
    <name type="scientific">Nyssomyia neivai</name>
    <dbReference type="NCBI Taxonomy" id="330878"/>
    <lineage>
        <taxon>Eukaryota</taxon>
        <taxon>Metazoa</taxon>
        <taxon>Ecdysozoa</taxon>
        <taxon>Arthropoda</taxon>
        <taxon>Hexapoda</taxon>
        <taxon>Insecta</taxon>
        <taxon>Pterygota</taxon>
        <taxon>Neoptera</taxon>
        <taxon>Endopterygota</taxon>
        <taxon>Diptera</taxon>
        <taxon>Nematocera</taxon>
        <taxon>Psychodoidea</taxon>
        <taxon>Psychodidae</taxon>
        <taxon>Nyssomyia</taxon>
    </lineage>
</organism>
<dbReference type="PANTHER" id="PTHR48043">
    <property type="entry name" value="EG:EG0003.4 PROTEIN-RELATED"/>
    <property type="match status" value="1"/>
</dbReference>
<dbReference type="EMBL" id="GFDF01001617">
    <property type="protein sequence ID" value="JAV12467.1"/>
    <property type="molecule type" value="Transcribed_RNA"/>
</dbReference>
<evidence type="ECO:0000256" key="3">
    <source>
        <dbReference type="ARBA" id="ARBA00022679"/>
    </source>
</evidence>
<dbReference type="InterPro" id="IPR050271">
    <property type="entry name" value="UDP-glycosyltransferase"/>
</dbReference>
<feature type="signal peptide" evidence="5">
    <location>
        <begin position="1"/>
        <end position="18"/>
    </location>
</feature>
<keyword evidence="3 6" id="KW-0808">Transferase</keyword>